<reference evidence="10 11" key="1">
    <citation type="submission" date="2019-07" db="EMBL/GenBank/DDBJ databases">
        <authorList>
            <person name="Zhou L.-Y."/>
        </authorList>
    </citation>
    <scope>NUCLEOTIDE SEQUENCE [LARGE SCALE GENOMIC DNA]</scope>
    <source>
        <strain evidence="10 11">YIM 101269</strain>
    </source>
</reference>
<dbReference type="EC" id="2.3.1.269" evidence="8"/>
<dbReference type="InterPro" id="IPR036526">
    <property type="entry name" value="C-N_Hydrolase_sf"/>
</dbReference>
<organism evidence="10 11">
    <name type="scientific">Tessaracoccus rhinocerotis</name>
    <dbReference type="NCBI Taxonomy" id="1689449"/>
    <lineage>
        <taxon>Bacteria</taxon>
        <taxon>Bacillati</taxon>
        <taxon>Actinomycetota</taxon>
        <taxon>Actinomycetes</taxon>
        <taxon>Propionibacteriales</taxon>
        <taxon>Propionibacteriaceae</taxon>
        <taxon>Tessaracoccus</taxon>
    </lineage>
</organism>
<feature type="transmembrane region" description="Helical" evidence="8">
    <location>
        <begin position="83"/>
        <end position="104"/>
    </location>
</feature>
<dbReference type="Pfam" id="PF20154">
    <property type="entry name" value="LNT_N"/>
    <property type="match status" value="1"/>
</dbReference>
<keyword evidence="5 8" id="KW-1133">Transmembrane helix</keyword>
<gene>
    <name evidence="8 10" type="primary">lnt</name>
    <name evidence="10" type="ORF">FOJ82_12055</name>
</gene>
<comment type="subcellular location">
    <subcellularLocation>
        <location evidence="1 8">Cell membrane</location>
        <topology evidence="1 8">Multi-pass membrane protein</topology>
    </subcellularLocation>
</comment>
<feature type="domain" description="CN hydrolase" evidence="9">
    <location>
        <begin position="215"/>
        <end position="480"/>
    </location>
</feature>
<comment type="caution">
    <text evidence="10">The sequence shown here is derived from an EMBL/GenBank/DDBJ whole genome shotgun (WGS) entry which is preliminary data.</text>
</comment>
<dbReference type="Proteomes" id="UP000317638">
    <property type="component" value="Unassembled WGS sequence"/>
</dbReference>
<dbReference type="HAMAP" id="MF_01148">
    <property type="entry name" value="Lnt"/>
    <property type="match status" value="1"/>
</dbReference>
<keyword evidence="11" id="KW-1185">Reference proteome</keyword>
<name>A0A553JXW0_9ACTN</name>
<dbReference type="NCBIfam" id="TIGR00546">
    <property type="entry name" value="lnt"/>
    <property type="match status" value="1"/>
</dbReference>
<dbReference type="AlphaFoldDB" id="A0A553JXW0"/>
<evidence type="ECO:0000313" key="11">
    <source>
        <dbReference type="Proteomes" id="UP000317638"/>
    </source>
</evidence>
<keyword evidence="10" id="KW-0449">Lipoprotein</keyword>
<feature type="transmembrane region" description="Helical" evidence="8">
    <location>
        <begin position="478"/>
        <end position="499"/>
    </location>
</feature>
<comment type="catalytic activity">
    <reaction evidence="8">
        <text>N-terminal S-1,2-diacyl-sn-glyceryl-L-cysteinyl-[lipoprotein] + a glycerophospholipid = N-acyl-S-1,2-diacyl-sn-glyceryl-L-cysteinyl-[lipoprotein] + a 2-acyl-sn-glycero-3-phospholipid + H(+)</text>
        <dbReference type="Rhea" id="RHEA:48228"/>
        <dbReference type="Rhea" id="RHEA-COMP:14681"/>
        <dbReference type="Rhea" id="RHEA-COMP:14684"/>
        <dbReference type="ChEBI" id="CHEBI:15378"/>
        <dbReference type="ChEBI" id="CHEBI:136912"/>
        <dbReference type="ChEBI" id="CHEBI:140656"/>
        <dbReference type="ChEBI" id="CHEBI:140657"/>
        <dbReference type="ChEBI" id="CHEBI:140660"/>
        <dbReference type="EC" id="2.3.1.269"/>
    </reaction>
</comment>
<accession>A0A553JXW0</accession>
<evidence type="ECO:0000256" key="7">
    <source>
        <dbReference type="ARBA" id="ARBA00023315"/>
    </source>
</evidence>
<dbReference type="GO" id="GO:0016410">
    <property type="term" value="F:N-acyltransferase activity"/>
    <property type="evidence" value="ECO:0007669"/>
    <property type="project" value="UniProtKB-UniRule"/>
</dbReference>
<evidence type="ECO:0000256" key="6">
    <source>
        <dbReference type="ARBA" id="ARBA00023136"/>
    </source>
</evidence>
<feature type="transmembrane region" description="Helical" evidence="8">
    <location>
        <begin position="12"/>
        <end position="28"/>
    </location>
</feature>
<dbReference type="Gene3D" id="3.60.110.10">
    <property type="entry name" value="Carbon-nitrogen hydrolase"/>
    <property type="match status" value="1"/>
</dbReference>
<proteinExistence type="inferred from homology"/>
<keyword evidence="4 8" id="KW-0812">Transmembrane</keyword>
<feature type="transmembrane region" description="Helical" evidence="8">
    <location>
        <begin position="182"/>
        <end position="201"/>
    </location>
</feature>
<evidence type="ECO:0000259" key="9">
    <source>
        <dbReference type="PROSITE" id="PS50263"/>
    </source>
</evidence>
<dbReference type="SUPFAM" id="SSF56317">
    <property type="entry name" value="Carbon-nitrogen hydrolase"/>
    <property type="match status" value="1"/>
</dbReference>
<feature type="transmembrane region" description="Helical" evidence="8">
    <location>
        <begin position="151"/>
        <end position="175"/>
    </location>
</feature>
<evidence type="ECO:0000256" key="2">
    <source>
        <dbReference type="ARBA" id="ARBA00022475"/>
    </source>
</evidence>
<keyword evidence="2 8" id="KW-1003">Cell membrane</keyword>
<dbReference type="OrthoDB" id="9804277at2"/>
<comment type="function">
    <text evidence="8">Catalyzes the phospholipid dependent N-acylation of the N-terminal cysteine of apolipoprotein, the last step in lipoprotein maturation.</text>
</comment>
<evidence type="ECO:0000256" key="1">
    <source>
        <dbReference type="ARBA" id="ARBA00004651"/>
    </source>
</evidence>
<comment type="similarity">
    <text evidence="8">Belongs to the CN hydrolase family. Apolipoprotein N-acyltransferase subfamily.</text>
</comment>
<evidence type="ECO:0000313" key="10">
    <source>
        <dbReference type="EMBL" id="TRY17283.1"/>
    </source>
</evidence>
<dbReference type="InterPro" id="IPR004563">
    <property type="entry name" value="Apolipo_AcylTrfase"/>
</dbReference>
<dbReference type="InterPro" id="IPR003010">
    <property type="entry name" value="C-N_Hydrolase"/>
</dbReference>
<dbReference type="UniPathway" id="UPA00666"/>
<evidence type="ECO:0000256" key="4">
    <source>
        <dbReference type="ARBA" id="ARBA00022692"/>
    </source>
</evidence>
<dbReference type="GO" id="GO:0005886">
    <property type="term" value="C:plasma membrane"/>
    <property type="evidence" value="ECO:0007669"/>
    <property type="project" value="UniProtKB-SubCell"/>
</dbReference>
<dbReference type="PANTHER" id="PTHR38686">
    <property type="entry name" value="APOLIPOPROTEIN N-ACYLTRANSFERASE"/>
    <property type="match status" value="1"/>
</dbReference>
<sequence length="521" mass="55397">MSPLPTPGMTRLLSLPMAVVTGLLIGLGFAPMGVWPATLVGVALFTWLLAGRSAGSAAVHGLLAGLALNALTIHWISVLGVPVAVALVAFMSLWFLVLGIVVALLTRTRAWVFLVPAAWVGVETAAGSFPFGGFPWIRLAYTGLDQPIAGWFAWVGSAGVTFLLALGANLLLLAVVDRGLRLRATAGGLAVFLVGAALTLVPHAEPEQHVTVGVVQGNVNRAEKGTGTYARSVTANHLSETVFLLAEERARGGELDFILWPENATDIDPIADDTTREQIETAVRLAGVPIFVGAVMDGPVPDSRQTSSLWWHPETGPGDRYDKRNLVPFGEWIPFREFLLPRLPVLEQIGRQSIPGEGPGVVDAPTDAFEYLRVGTMICFELAWDSTSYDTVRGGAQVLVSQSNTNTYAGTFEVPQQTALNRIRALETGREVIVSTINGISGLVDVDGELSGTTEELTSAHRTFTVPLRTNTNLAVTLSPWLALVVSAAALGGTLYAVATRGGRRRPGRMDNSEQPIGSTQ</sequence>
<dbReference type="GO" id="GO:0042158">
    <property type="term" value="P:lipoprotein biosynthetic process"/>
    <property type="evidence" value="ECO:0007669"/>
    <property type="project" value="UniProtKB-UniRule"/>
</dbReference>
<feature type="transmembrane region" description="Helical" evidence="8">
    <location>
        <begin position="57"/>
        <end position="77"/>
    </location>
</feature>
<dbReference type="Pfam" id="PF00795">
    <property type="entry name" value="CN_hydrolase"/>
    <property type="match status" value="1"/>
</dbReference>
<dbReference type="InterPro" id="IPR045378">
    <property type="entry name" value="LNT_N"/>
</dbReference>
<dbReference type="EMBL" id="VKKG01000005">
    <property type="protein sequence ID" value="TRY17283.1"/>
    <property type="molecule type" value="Genomic_DNA"/>
</dbReference>
<evidence type="ECO:0000256" key="3">
    <source>
        <dbReference type="ARBA" id="ARBA00022679"/>
    </source>
</evidence>
<keyword evidence="7 8" id="KW-0012">Acyltransferase</keyword>
<dbReference type="CDD" id="cd07571">
    <property type="entry name" value="ALP_N-acyl_transferase"/>
    <property type="match status" value="1"/>
</dbReference>
<evidence type="ECO:0000256" key="8">
    <source>
        <dbReference type="HAMAP-Rule" id="MF_01148"/>
    </source>
</evidence>
<keyword evidence="3 8" id="KW-0808">Transferase</keyword>
<evidence type="ECO:0000256" key="5">
    <source>
        <dbReference type="ARBA" id="ARBA00022989"/>
    </source>
</evidence>
<protein>
    <recommendedName>
        <fullName evidence="8">Apolipoprotein N-acyltransferase</fullName>
        <shortName evidence="8">ALP N-acyltransferase</shortName>
        <ecNumber evidence="8">2.3.1.269</ecNumber>
    </recommendedName>
</protein>
<dbReference type="PROSITE" id="PS50263">
    <property type="entry name" value="CN_HYDROLASE"/>
    <property type="match status" value="1"/>
</dbReference>
<dbReference type="PANTHER" id="PTHR38686:SF1">
    <property type="entry name" value="APOLIPOPROTEIN N-ACYLTRANSFERASE"/>
    <property type="match status" value="1"/>
</dbReference>
<dbReference type="RefSeq" id="WP_143938747.1">
    <property type="nucleotide sequence ID" value="NZ_VKKG01000005.1"/>
</dbReference>
<comment type="pathway">
    <text evidence="8">Protein modification; lipoprotein biosynthesis (N-acyl transfer).</text>
</comment>
<keyword evidence="6 8" id="KW-0472">Membrane</keyword>
<feature type="transmembrane region" description="Helical" evidence="8">
    <location>
        <begin position="111"/>
        <end position="131"/>
    </location>
</feature>